<feature type="compositionally biased region" description="Basic residues" evidence="3">
    <location>
        <begin position="301"/>
        <end position="315"/>
    </location>
</feature>
<dbReference type="Pfam" id="PF13975">
    <property type="entry name" value="gag-asp_proteas"/>
    <property type="match status" value="1"/>
</dbReference>
<dbReference type="SUPFAM" id="SSF50630">
    <property type="entry name" value="Acid proteases"/>
    <property type="match status" value="1"/>
</dbReference>
<dbReference type="InterPro" id="IPR036875">
    <property type="entry name" value="Znf_CCHC_sf"/>
</dbReference>
<dbReference type="InterPro" id="IPR012337">
    <property type="entry name" value="RNaseH-like_sf"/>
</dbReference>
<keyword evidence="2" id="KW-0479">Metal-binding</keyword>
<dbReference type="GO" id="GO:0003676">
    <property type="term" value="F:nucleic acid binding"/>
    <property type="evidence" value="ECO:0007669"/>
    <property type="project" value="InterPro"/>
</dbReference>
<protein>
    <recommendedName>
        <fullName evidence="9">Endonuclease</fullName>
    </recommendedName>
</protein>
<feature type="compositionally biased region" description="Basic and acidic residues" evidence="3">
    <location>
        <begin position="322"/>
        <end position="333"/>
    </location>
</feature>
<evidence type="ECO:0000256" key="1">
    <source>
        <dbReference type="ARBA" id="ARBA00022801"/>
    </source>
</evidence>
<proteinExistence type="predicted"/>
<name>A0AAD3NSC0_CRYJA</name>
<evidence type="ECO:0000313" key="7">
    <source>
        <dbReference type="EMBL" id="GLJ59014.1"/>
    </source>
</evidence>
<dbReference type="PROSITE" id="PS50175">
    <property type="entry name" value="ASP_PROT_RETROV"/>
    <property type="match status" value="1"/>
</dbReference>
<dbReference type="InterPro" id="IPR001995">
    <property type="entry name" value="Peptidase_A2_cat"/>
</dbReference>
<dbReference type="PROSITE" id="PS50158">
    <property type="entry name" value="ZF_CCHC"/>
    <property type="match status" value="1"/>
</dbReference>
<comment type="caution">
    <text evidence="7">The sequence shown here is derived from an EMBL/GenBank/DDBJ whole genome shotgun (WGS) entry which is preliminary data.</text>
</comment>
<dbReference type="GO" id="GO:0015074">
    <property type="term" value="P:DNA integration"/>
    <property type="evidence" value="ECO:0007669"/>
    <property type="project" value="InterPro"/>
</dbReference>
<feature type="domain" description="CCHC-type" evidence="4">
    <location>
        <begin position="336"/>
        <end position="349"/>
    </location>
</feature>
<feature type="compositionally biased region" description="Polar residues" evidence="3">
    <location>
        <begin position="363"/>
        <end position="372"/>
    </location>
</feature>
<accession>A0AAD3NSC0</accession>
<dbReference type="Pfam" id="PF17921">
    <property type="entry name" value="Integrase_H2C2"/>
    <property type="match status" value="1"/>
</dbReference>
<dbReference type="InterPro" id="IPR001584">
    <property type="entry name" value="Integrase_cat-core"/>
</dbReference>
<dbReference type="SUPFAM" id="SSF53098">
    <property type="entry name" value="Ribonuclease H-like"/>
    <property type="match status" value="1"/>
</dbReference>
<gene>
    <name evidence="7" type="ORF">SUGI_1488500</name>
</gene>
<feature type="compositionally biased region" description="Basic residues" evidence="3">
    <location>
        <begin position="353"/>
        <end position="362"/>
    </location>
</feature>
<evidence type="ECO:0000259" key="6">
    <source>
        <dbReference type="PROSITE" id="PS50994"/>
    </source>
</evidence>
<sequence length="1495" mass="170041">MGKDGKTESSSSTSTDVTQTQAPWLTKNIERISSCYVRHGSKMPQDRMLYYAKMVASSELIKSTNNHDREFVMDYIQTLAIIENDKAKAKEGTGADEISKELIRLPKLVADTIKLNELVLKPETFDGTKPKPRKWIQSYNEAIMANGWSDKIAIKYLPTFLSLSAKDWYFTEVKPYLKVDSEWYQIYALFVENYMSQSDHEQLAEAVEKSRQRSGESVSNYIPRIRRLLLLLTPELPEADQLRQLKNKLRPEYKPLLAFSDPKTITEFRNSCMKIEAGFPRSREDAELGESNRKTIANVRKSNRTFPKRQIRTRTRTTTNSRPEDTSKSDKSKITCYNCGKIGHISRECYQRKSSKPSKSSKRQVNMVNQESTESENEDSNKESPPDSGSETSDEEKPEESLRVVTVKNSIDQATKPRYVVTENQLNLVVGGGKLLRQDILCNEVKISAVVDTGAYVTVIDSAIAEHFKWKLANSSKALVGADGASLKTRGSVNLKIELRIGSIVKTKQHQIAVVENLTAPMLLGLELMNEFKIHIDIPNQKLTFAKEDIASGIRTIKDELVPSRCQMVMEARANVVGTVVTAPFTLDNGLLVANSIDQVENNIAKVVVLNPSNKDIFINASTQLASLELLEEDVTQKKHKKNETVKMNQVIEIKRMKEKVKVGNNLTLEQIEQLTSLLNDHVEAFSINGEIGVTNVHKHCIEIVPDAEPFAEPLRRRAQVQIDETHSFLENQVYMISPYDKIDWRNAYSDKESKELFQKAYDKEDELVLRDEIIYKKDLLFVPVTKRTQLITLVHSSPMTGHPGITATISKLKENYWWPNMHEDVANMIKTCTACAIQKPVRTRPVGQMHSFEIFQPGEQVAIDLIEKITESHNGNLYIIVAIDMFTRYVEAKAVPDKGAPTFTQFLIEYCGRYGVPHTFLTDQSTTFCNEFTSQVIKVFGASHVKSTPYHSQGNAVVERVNQTLEEKIRLVLNDPLQERNWDAVLPIAVLALNTTYHTSIGCTPYEMTFGKRPPLQDKTVVTKTTPYDLHAKRDQKTYYENRRRNTLFQLNDIVAIKTSSRSSKLSPKYKGPYKIIGIKNDIYTLEDTETNRKTTRHVADLRSMPQRSQVNMIGIIIPLAIVVGTVGSVEVLFDRVRPIIWTKVDSQVTLGAAEYDVNFAYTSPCPLFEQNIIRGFNSTEQLSTDDQSSLAAFTKNCKGLYILEWQQEINQLLDIKLPTVALEHFTRKESPYSEGRNLRKKREISFDLLKTDDSYKNSSGITVLRTMAYLTFGPLAHPVLGSTERERGAKEQLIRLIVLRNQMKNATNMELYLARLVHENSDNSETKPKPNFTEEKEKLLYKRRVHRKHSIKPRLICGRKNQSQLQYKQTKSFTNSIRGYERNFEVSRQIDRGILDNIDKLSNVVQETVKRVNSNVLRFPQYTWLSSLIVNKITQSALDLQRIADEAAKGRIAVEPFARLTGITGLKQFKSQDTRLISVTKSTTTQSTSNSRP</sequence>
<keyword evidence="8" id="KW-1185">Reference proteome</keyword>
<dbReference type="InterPro" id="IPR001878">
    <property type="entry name" value="Znf_CCHC"/>
</dbReference>
<dbReference type="Gene3D" id="4.10.60.10">
    <property type="entry name" value="Zinc finger, CCHC-type"/>
    <property type="match status" value="1"/>
</dbReference>
<dbReference type="CDD" id="cd00303">
    <property type="entry name" value="retropepsin_like"/>
    <property type="match status" value="1"/>
</dbReference>
<feature type="compositionally biased region" description="Low complexity" evidence="3">
    <location>
        <begin position="8"/>
        <end position="20"/>
    </location>
</feature>
<evidence type="ECO:0000256" key="3">
    <source>
        <dbReference type="SAM" id="MobiDB-lite"/>
    </source>
</evidence>
<feature type="compositionally biased region" description="Basic and acidic residues" evidence="3">
    <location>
        <begin position="284"/>
        <end position="293"/>
    </location>
</feature>
<dbReference type="InterPro" id="IPR021109">
    <property type="entry name" value="Peptidase_aspartic_dom_sf"/>
</dbReference>
<dbReference type="Gene3D" id="3.30.420.10">
    <property type="entry name" value="Ribonuclease H-like superfamily/Ribonuclease H"/>
    <property type="match status" value="1"/>
</dbReference>
<dbReference type="FunFam" id="1.10.340.70:FF:000001">
    <property type="entry name" value="Retrovirus-related Pol polyprotein from transposon gypsy-like Protein"/>
    <property type="match status" value="1"/>
</dbReference>
<feature type="domain" description="Integrase catalytic" evidence="6">
    <location>
        <begin position="854"/>
        <end position="1014"/>
    </location>
</feature>
<organism evidence="7 8">
    <name type="scientific">Cryptomeria japonica</name>
    <name type="common">Japanese cedar</name>
    <name type="synonym">Cupressus japonica</name>
    <dbReference type="NCBI Taxonomy" id="3369"/>
    <lineage>
        <taxon>Eukaryota</taxon>
        <taxon>Viridiplantae</taxon>
        <taxon>Streptophyta</taxon>
        <taxon>Embryophyta</taxon>
        <taxon>Tracheophyta</taxon>
        <taxon>Spermatophyta</taxon>
        <taxon>Pinopsida</taxon>
        <taxon>Pinidae</taxon>
        <taxon>Conifers II</taxon>
        <taxon>Cupressales</taxon>
        <taxon>Cupressaceae</taxon>
        <taxon>Cryptomeria</taxon>
    </lineage>
</organism>
<keyword evidence="1" id="KW-0378">Hydrolase</keyword>
<evidence type="ECO:0000313" key="8">
    <source>
        <dbReference type="Proteomes" id="UP001234787"/>
    </source>
</evidence>
<dbReference type="Proteomes" id="UP001234787">
    <property type="component" value="Unassembled WGS sequence"/>
</dbReference>
<dbReference type="InterPro" id="IPR036397">
    <property type="entry name" value="RNaseH_sf"/>
</dbReference>
<dbReference type="SMART" id="SM00343">
    <property type="entry name" value="ZnF_C2HC"/>
    <property type="match status" value="1"/>
</dbReference>
<keyword evidence="2" id="KW-0862">Zinc</keyword>
<dbReference type="Gene3D" id="1.10.340.70">
    <property type="match status" value="1"/>
</dbReference>
<dbReference type="GO" id="GO:0016779">
    <property type="term" value="F:nucleotidyltransferase activity"/>
    <property type="evidence" value="ECO:0007669"/>
    <property type="project" value="UniProtKB-KW"/>
</dbReference>
<reference evidence="7" key="1">
    <citation type="submission" date="2022-12" db="EMBL/GenBank/DDBJ databases">
        <title>Chromosome-Level Genome Assembly of Japanese Cedar (Cryptomeriajaponica D. Don).</title>
        <authorList>
            <person name="Fujino T."/>
            <person name="Yamaguchi K."/>
            <person name="Yokoyama T."/>
            <person name="Hamanaka T."/>
            <person name="Harazono Y."/>
            <person name="Kamada H."/>
            <person name="Kobayashi W."/>
            <person name="Ujino-Ihara T."/>
            <person name="Uchiyama K."/>
            <person name="Matsumoto A."/>
            <person name="Izuno A."/>
            <person name="Tsumura Y."/>
            <person name="Toyoda A."/>
            <person name="Shigenobu S."/>
            <person name="Moriguchi Y."/>
            <person name="Ueno S."/>
            <person name="Kasahara M."/>
        </authorList>
    </citation>
    <scope>NUCLEOTIDE SEQUENCE</scope>
</reference>
<dbReference type="PANTHER" id="PTHR37984:SF15">
    <property type="entry name" value="INTEGRASE CATALYTIC DOMAIN-CONTAINING PROTEIN"/>
    <property type="match status" value="1"/>
</dbReference>
<dbReference type="GO" id="GO:0004190">
    <property type="term" value="F:aspartic-type endopeptidase activity"/>
    <property type="evidence" value="ECO:0007669"/>
    <property type="project" value="InterPro"/>
</dbReference>
<evidence type="ECO:0000259" key="4">
    <source>
        <dbReference type="PROSITE" id="PS50158"/>
    </source>
</evidence>
<dbReference type="GO" id="GO:0004519">
    <property type="term" value="F:endonuclease activity"/>
    <property type="evidence" value="ECO:0007669"/>
    <property type="project" value="UniProtKB-KW"/>
</dbReference>
<evidence type="ECO:0000256" key="2">
    <source>
        <dbReference type="PROSITE-ProRule" id="PRU00047"/>
    </source>
</evidence>
<dbReference type="PANTHER" id="PTHR37984">
    <property type="entry name" value="PROTEIN CBG26694"/>
    <property type="match status" value="1"/>
</dbReference>
<dbReference type="Pfam" id="PF00098">
    <property type="entry name" value="zf-CCHC"/>
    <property type="match status" value="1"/>
</dbReference>
<dbReference type="Pfam" id="PF00665">
    <property type="entry name" value="rve"/>
    <property type="match status" value="1"/>
</dbReference>
<feature type="region of interest" description="Disordered" evidence="3">
    <location>
        <begin position="1"/>
        <end position="20"/>
    </location>
</feature>
<feature type="region of interest" description="Disordered" evidence="3">
    <location>
        <begin position="350"/>
        <end position="406"/>
    </location>
</feature>
<evidence type="ECO:0000259" key="5">
    <source>
        <dbReference type="PROSITE" id="PS50175"/>
    </source>
</evidence>
<dbReference type="GO" id="GO:0006508">
    <property type="term" value="P:proteolysis"/>
    <property type="evidence" value="ECO:0007669"/>
    <property type="project" value="InterPro"/>
</dbReference>
<evidence type="ECO:0008006" key="9">
    <source>
        <dbReference type="Google" id="ProtNLM"/>
    </source>
</evidence>
<dbReference type="InterPro" id="IPR041588">
    <property type="entry name" value="Integrase_H2C2"/>
</dbReference>
<dbReference type="GO" id="GO:0008270">
    <property type="term" value="F:zinc ion binding"/>
    <property type="evidence" value="ECO:0007669"/>
    <property type="project" value="UniProtKB-KW"/>
</dbReference>
<keyword evidence="2" id="KW-0863">Zinc-finger</keyword>
<dbReference type="InterPro" id="IPR050951">
    <property type="entry name" value="Retrovirus_Pol_polyprotein"/>
</dbReference>
<dbReference type="SUPFAM" id="SSF57756">
    <property type="entry name" value="Retrovirus zinc finger-like domains"/>
    <property type="match status" value="1"/>
</dbReference>
<dbReference type="PROSITE" id="PS50994">
    <property type="entry name" value="INTEGRASE"/>
    <property type="match status" value="1"/>
</dbReference>
<dbReference type="EMBL" id="BSEH01000652">
    <property type="protein sequence ID" value="GLJ59014.1"/>
    <property type="molecule type" value="Genomic_DNA"/>
</dbReference>
<dbReference type="Gene3D" id="2.40.70.10">
    <property type="entry name" value="Acid Proteases"/>
    <property type="match status" value="1"/>
</dbReference>
<feature type="domain" description="Peptidase A2" evidence="5">
    <location>
        <begin position="447"/>
        <end position="528"/>
    </location>
</feature>
<feature type="region of interest" description="Disordered" evidence="3">
    <location>
        <begin position="284"/>
        <end position="333"/>
    </location>
</feature>